<proteinExistence type="predicted"/>
<protein>
    <submittedName>
        <fullName evidence="1">Uncharacterized protein</fullName>
    </submittedName>
</protein>
<dbReference type="EMBL" id="CP017839">
    <property type="protein sequence ID" value="APA96726.1"/>
    <property type="molecule type" value="Genomic_DNA"/>
</dbReference>
<evidence type="ECO:0000313" key="1">
    <source>
        <dbReference type="EMBL" id="APA96726.1"/>
    </source>
</evidence>
<dbReference type="RefSeq" id="WP_158660760.1">
    <property type="nucleotide sequence ID" value="NZ_CP017839.1"/>
</dbReference>
<reference evidence="1 2" key="1">
    <citation type="submission" date="2016-10" db="EMBL/GenBank/DDBJ databases">
        <title>Genome sequence of Nocardia seriolae strain EM150506, isolated from Anguila japonica.</title>
        <authorList>
            <person name="Han H.-J."/>
        </authorList>
    </citation>
    <scope>NUCLEOTIDE SEQUENCE [LARGE SCALE GENOMIC DNA]</scope>
    <source>
        <strain evidence="1 2">EM150506</strain>
    </source>
</reference>
<dbReference type="Proteomes" id="UP000180166">
    <property type="component" value="Chromosome"/>
</dbReference>
<organism evidence="1 2">
    <name type="scientific">Nocardia seriolae</name>
    <dbReference type="NCBI Taxonomy" id="37332"/>
    <lineage>
        <taxon>Bacteria</taxon>
        <taxon>Bacillati</taxon>
        <taxon>Actinomycetota</taxon>
        <taxon>Actinomycetes</taxon>
        <taxon>Mycobacteriales</taxon>
        <taxon>Nocardiaceae</taxon>
        <taxon>Nocardia</taxon>
    </lineage>
</organism>
<dbReference type="KEGG" id="nsr:NS506_02664"/>
<evidence type="ECO:0000313" key="2">
    <source>
        <dbReference type="Proteomes" id="UP000180166"/>
    </source>
</evidence>
<gene>
    <name evidence="1" type="ORF">NS506_02664</name>
</gene>
<sequence length="137" mass="14875">MVADLGASLFGLGGFEFGDDLFQLGDTASKLDRPTLNRHPIPLRSHLVQHGQLKGQVPRKGARICAVQTCQKRLPTTVSVIVRRVFEIGTGAQDCVVFGIRRRRCDGVDGHSAADDRIADLFVEGLTDDLEAFLGDS</sequence>
<name>A0ABC8ARH2_9NOCA</name>
<accession>A0ABC8ARH2</accession>
<dbReference type="AlphaFoldDB" id="A0ABC8ARH2"/>